<gene>
    <name evidence="1" type="ORF">SAMN05660472_02578</name>
</gene>
<dbReference type="Gene3D" id="3.40.91.30">
    <property type="match status" value="1"/>
</dbReference>
<proteinExistence type="predicted"/>
<keyword evidence="1" id="KW-0540">Nuclease</keyword>
<evidence type="ECO:0000313" key="1">
    <source>
        <dbReference type="EMBL" id="SDL09011.1"/>
    </source>
</evidence>
<evidence type="ECO:0000313" key="2">
    <source>
        <dbReference type="Proteomes" id="UP000198718"/>
    </source>
</evidence>
<accession>A0A1G9H7S6</accession>
<keyword evidence="1" id="KW-0255">Endonuclease</keyword>
<dbReference type="RefSeq" id="WP_090554245.1">
    <property type="nucleotide sequence ID" value="NZ_FNFP01000008.1"/>
</dbReference>
<name>A0A1G9H7S6_9FIRM</name>
<protein>
    <submittedName>
        <fullName evidence="1">AlwI restriction endonuclease</fullName>
    </submittedName>
</protein>
<reference evidence="1 2" key="1">
    <citation type="submission" date="2016-10" db="EMBL/GenBank/DDBJ databases">
        <authorList>
            <person name="de Groot N.N."/>
        </authorList>
    </citation>
    <scope>NUCLEOTIDE SEQUENCE [LARGE SCALE GENOMIC DNA]</scope>
    <source>
        <strain evidence="1 2">DSM 18346</strain>
    </source>
</reference>
<keyword evidence="1" id="KW-0378">Hydrolase</keyword>
<sequence>MAERKIWFITRPERDPKFHKAALVALQEATNNFADKWARNREVHKHYEKVLSEHGLKRENISNDGSGGRTWVAMLKTFAYCYVNDDGYLVPTKVGASLINGVEVFENTKKQILTLQIPNAYFLEPGFRPKFESNFSIRPARFLIKLVNQKELDYYITKEEIACFALTAKRDSELPTITEKILQYRGTDTSHKDLIIREVAEVYDHRERSDSGARDYQNAHSDVAHTFMMLCDYTGLAEYIRGEALRVQPVNSSKVKEEVEMFDERYPFNKRYLISLQRMAESNGLDISRYKASSFGEIKPASNRKKTDMIVKNILKSIPNLQAMSVEEITDVLKNEFPPHEARKIAFDINAHSINTLNPEFVEAYLNEKDNLKFEDKTGDIFRLIGFDVEMRPNVKDIADTEIEIVLKYGEKECGLIDAKNYKKKFPLSAGLASHMASEYIPNYEGYDNRQIQFFGYVTAADFSGEKNLGKISELTQRVIPDREIKGIIITASVLLAFLDYCIEEDIPKEERVELFINAVNNTGYSTFGEMLNAIT</sequence>
<dbReference type="Proteomes" id="UP000198718">
    <property type="component" value="Unassembled WGS sequence"/>
</dbReference>
<dbReference type="EMBL" id="FNFP01000008">
    <property type="protein sequence ID" value="SDL09011.1"/>
    <property type="molecule type" value="Genomic_DNA"/>
</dbReference>
<dbReference type="GO" id="GO:0004519">
    <property type="term" value="F:endonuclease activity"/>
    <property type="evidence" value="ECO:0007669"/>
    <property type="project" value="UniProtKB-KW"/>
</dbReference>
<dbReference type="AlphaFoldDB" id="A0A1G9H7S6"/>
<organism evidence="1 2">
    <name type="scientific">Natronincola ferrireducens</name>
    <dbReference type="NCBI Taxonomy" id="393762"/>
    <lineage>
        <taxon>Bacteria</taxon>
        <taxon>Bacillati</taxon>
        <taxon>Bacillota</taxon>
        <taxon>Clostridia</taxon>
        <taxon>Peptostreptococcales</taxon>
        <taxon>Natronincolaceae</taxon>
        <taxon>Natronincola</taxon>
    </lineage>
</organism>
<dbReference type="OrthoDB" id="1876647at2"/>
<keyword evidence="2" id="KW-1185">Reference proteome</keyword>